<dbReference type="GO" id="GO:0005886">
    <property type="term" value="C:plasma membrane"/>
    <property type="evidence" value="ECO:0007669"/>
    <property type="project" value="UniProtKB-SubCell"/>
</dbReference>
<evidence type="ECO:0000256" key="5">
    <source>
        <dbReference type="ARBA" id="ARBA00023136"/>
    </source>
</evidence>
<evidence type="ECO:0000313" key="9">
    <source>
        <dbReference type="Proteomes" id="UP000675554"/>
    </source>
</evidence>
<comment type="subcellular location">
    <subcellularLocation>
        <location evidence="1">Cell membrane</location>
        <topology evidence="1">Multi-pass membrane protein</topology>
    </subcellularLocation>
</comment>
<evidence type="ECO:0000256" key="2">
    <source>
        <dbReference type="ARBA" id="ARBA00022448"/>
    </source>
</evidence>
<dbReference type="EMBL" id="JAGSMN010001409">
    <property type="protein sequence ID" value="MBR7678382.1"/>
    <property type="molecule type" value="Genomic_DNA"/>
</dbReference>
<dbReference type="InterPro" id="IPR050814">
    <property type="entry name" value="Myo-inositol_Transporter"/>
</dbReference>
<accession>A0A8T4J552</accession>
<reference evidence="8" key="1">
    <citation type="submission" date="2021-04" db="EMBL/GenBank/DDBJ databases">
        <title>Sequencing of actinobacteria type strains.</title>
        <authorList>
            <person name="Nguyen G.-S."/>
            <person name="Wentzel A."/>
        </authorList>
    </citation>
    <scope>NUCLEOTIDE SEQUENCE</scope>
    <source>
        <strain evidence="8">DSM 42095</strain>
    </source>
</reference>
<dbReference type="Pfam" id="PF00083">
    <property type="entry name" value="Sugar_tr"/>
    <property type="match status" value="1"/>
</dbReference>
<dbReference type="InterPro" id="IPR036259">
    <property type="entry name" value="MFS_trans_sf"/>
</dbReference>
<dbReference type="AlphaFoldDB" id="A0A8T4J552"/>
<evidence type="ECO:0000313" key="8">
    <source>
        <dbReference type="EMBL" id="MBR7678382.1"/>
    </source>
</evidence>
<dbReference type="Gene3D" id="1.20.1250.20">
    <property type="entry name" value="MFS general substrate transporter like domains"/>
    <property type="match status" value="1"/>
</dbReference>
<dbReference type="InterPro" id="IPR020846">
    <property type="entry name" value="MFS_dom"/>
</dbReference>
<dbReference type="PANTHER" id="PTHR48020">
    <property type="entry name" value="PROTON MYO-INOSITOL COTRANSPORTER"/>
    <property type="match status" value="1"/>
</dbReference>
<evidence type="ECO:0000259" key="7">
    <source>
        <dbReference type="PROSITE" id="PS50850"/>
    </source>
</evidence>
<feature type="domain" description="Major facilitator superfamily (MFS) profile" evidence="7">
    <location>
        <begin position="1"/>
        <end position="64"/>
    </location>
</feature>
<name>A0A8T4J552_9ACTN</name>
<evidence type="ECO:0000256" key="1">
    <source>
        <dbReference type="ARBA" id="ARBA00004651"/>
    </source>
</evidence>
<keyword evidence="4 6" id="KW-1133">Transmembrane helix</keyword>
<keyword evidence="3 6" id="KW-0812">Transmembrane</keyword>
<protein>
    <submittedName>
        <fullName evidence="8">MFS transporter</fullName>
    </submittedName>
</protein>
<dbReference type="PROSITE" id="PS50850">
    <property type="entry name" value="MFS"/>
    <property type="match status" value="1"/>
</dbReference>
<sequence>VGGASNTVPVYIAETVPPALRGRLIVLFQLMVALGQLLSYLVGYALAGPGGWRWMFGLAALPAL</sequence>
<comment type="caution">
    <text evidence="8">The sequence shown here is derived from an EMBL/GenBank/DDBJ whole genome shotgun (WGS) entry which is preliminary data.</text>
</comment>
<feature type="non-terminal residue" evidence="8">
    <location>
        <position position="1"/>
    </location>
</feature>
<feature type="non-terminal residue" evidence="8">
    <location>
        <position position="64"/>
    </location>
</feature>
<evidence type="ECO:0000256" key="4">
    <source>
        <dbReference type="ARBA" id="ARBA00022989"/>
    </source>
</evidence>
<keyword evidence="2" id="KW-0813">Transport</keyword>
<organism evidence="8 9">
    <name type="scientific">Streptomyces daliensis</name>
    <dbReference type="NCBI Taxonomy" id="299421"/>
    <lineage>
        <taxon>Bacteria</taxon>
        <taxon>Bacillati</taxon>
        <taxon>Actinomycetota</taxon>
        <taxon>Actinomycetes</taxon>
        <taxon>Kitasatosporales</taxon>
        <taxon>Streptomycetaceae</taxon>
        <taxon>Streptomyces</taxon>
    </lineage>
</organism>
<feature type="transmembrane region" description="Helical" evidence="6">
    <location>
        <begin position="24"/>
        <end position="47"/>
    </location>
</feature>
<evidence type="ECO:0000256" key="3">
    <source>
        <dbReference type="ARBA" id="ARBA00022692"/>
    </source>
</evidence>
<dbReference type="SUPFAM" id="SSF103473">
    <property type="entry name" value="MFS general substrate transporter"/>
    <property type="match status" value="1"/>
</dbReference>
<evidence type="ECO:0000256" key="6">
    <source>
        <dbReference type="SAM" id="Phobius"/>
    </source>
</evidence>
<proteinExistence type="predicted"/>
<dbReference type="Proteomes" id="UP000675554">
    <property type="component" value="Unassembled WGS sequence"/>
</dbReference>
<gene>
    <name evidence="8" type="ORF">KDA82_36525</name>
</gene>
<dbReference type="PANTHER" id="PTHR48020:SF12">
    <property type="entry name" value="PROTON MYO-INOSITOL COTRANSPORTER"/>
    <property type="match status" value="1"/>
</dbReference>
<keyword evidence="5 6" id="KW-0472">Membrane</keyword>
<dbReference type="InterPro" id="IPR005828">
    <property type="entry name" value="MFS_sugar_transport-like"/>
</dbReference>
<keyword evidence="9" id="KW-1185">Reference proteome</keyword>
<dbReference type="GO" id="GO:0022857">
    <property type="term" value="F:transmembrane transporter activity"/>
    <property type="evidence" value="ECO:0007669"/>
    <property type="project" value="InterPro"/>
</dbReference>